<comment type="caution">
    <text evidence="7">The sequence shown here is derived from an EMBL/GenBank/DDBJ whole genome shotgun (WGS) entry which is preliminary data.</text>
</comment>
<dbReference type="InterPro" id="IPR007016">
    <property type="entry name" value="O-antigen_ligase-rel_domated"/>
</dbReference>
<evidence type="ECO:0000256" key="1">
    <source>
        <dbReference type="ARBA" id="ARBA00004141"/>
    </source>
</evidence>
<keyword evidence="4 5" id="KW-0472">Membrane</keyword>
<feature type="transmembrane region" description="Helical" evidence="5">
    <location>
        <begin position="186"/>
        <end position="209"/>
    </location>
</feature>
<evidence type="ECO:0000256" key="5">
    <source>
        <dbReference type="SAM" id="Phobius"/>
    </source>
</evidence>
<feature type="transmembrane region" description="Helical" evidence="5">
    <location>
        <begin position="402"/>
        <end position="419"/>
    </location>
</feature>
<reference evidence="7 8" key="1">
    <citation type="submission" date="2018-05" db="EMBL/GenBank/DDBJ databases">
        <title>Marinilabilia rubrum sp. nov., isolated from saltern sediment.</title>
        <authorList>
            <person name="Zhang R."/>
        </authorList>
    </citation>
    <scope>NUCLEOTIDE SEQUENCE [LARGE SCALE GENOMIC DNA]</scope>
    <source>
        <strain evidence="7 8">WTE16</strain>
    </source>
</reference>
<feature type="transmembrane region" description="Helical" evidence="5">
    <location>
        <begin position="146"/>
        <end position="166"/>
    </location>
</feature>
<dbReference type="Pfam" id="PF04932">
    <property type="entry name" value="Wzy_C"/>
    <property type="match status" value="1"/>
</dbReference>
<feature type="transmembrane region" description="Helical" evidence="5">
    <location>
        <begin position="239"/>
        <end position="255"/>
    </location>
</feature>
<accession>A0A2U2BBE8</accession>
<dbReference type="GO" id="GO:0016020">
    <property type="term" value="C:membrane"/>
    <property type="evidence" value="ECO:0007669"/>
    <property type="project" value="UniProtKB-SubCell"/>
</dbReference>
<dbReference type="Proteomes" id="UP000244956">
    <property type="component" value="Unassembled WGS sequence"/>
</dbReference>
<dbReference type="EMBL" id="QEWP01000003">
    <property type="protein sequence ID" value="PWE00357.1"/>
    <property type="molecule type" value="Genomic_DNA"/>
</dbReference>
<evidence type="ECO:0000259" key="6">
    <source>
        <dbReference type="Pfam" id="PF04932"/>
    </source>
</evidence>
<feature type="transmembrane region" description="Helical" evidence="5">
    <location>
        <begin position="431"/>
        <end position="448"/>
    </location>
</feature>
<comment type="subcellular location">
    <subcellularLocation>
        <location evidence="1">Membrane</location>
        <topology evidence="1">Multi-pass membrane protein</topology>
    </subcellularLocation>
</comment>
<organism evidence="7 8">
    <name type="scientific">Marinilabilia rubra</name>
    <dbReference type="NCBI Taxonomy" id="2162893"/>
    <lineage>
        <taxon>Bacteria</taxon>
        <taxon>Pseudomonadati</taxon>
        <taxon>Bacteroidota</taxon>
        <taxon>Bacteroidia</taxon>
        <taxon>Marinilabiliales</taxon>
        <taxon>Marinilabiliaceae</taxon>
        <taxon>Marinilabilia</taxon>
    </lineage>
</organism>
<feature type="domain" description="O-antigen ligase-related" evidence="6">
    <location>
        <begin position="223"/>
        <end position="342"/>
    </location>
</feature>
<keyword evidence="2 5" id="KW-0812">Transmembrane</keyword>
<dbReference type="OrthoDB" id="1111603at2"/>
<dbReference type="RefSeq" id="WP_109263397.1">
    <property type="nucleotide sequence ID" value="NZ_QEWP01000003.1"/>
</dbReference>
<keyword evidence="8" id="KW-1185">Reference proteome</keyword>
<evidence type="ECO:0000256" key="4">
    <source>
        <dbReference type="ARBA" id="ARBA00023136"/>
    </source>
</evidence>
<gene>
    <name evidence="7" type="ORF">DDZ16_05300</name>
</gene>
<proteinExistence type="predicted"/>
<feature type="transmembrane region" description="Helical" evidence="5">
    <location>
        <begin position="216"/>
        <end position="233"/>
    </location>
</feature>
<evidence type="ECO:0000256" key="3">
    <source>
        <dbReference type="ARBA" id="ARBA00022989"/>
    </source>
</evidence>
<name>A0A2U2BBE8_9BACT</name>
<protein>
    <recommendedName>
        <fullName evidence="6">O-antigen ligase-related domain-containing protein</fullName>
    </recommendedName>
</protein>
<keyword evidence="3 5" id="KW-1133">Transmembrane helix</keyword>
<feature type="transmembrane region" description="Helical" evidence="5">
    <location>
        <begin position="27"/>
        <end position="48"/>
    </location>
</feature>
<feature type="transmembrane region" description="Helical" evidence="5">
    <location>
        <begin position="363"/>
        <end position="381"/>
    </location>
</feature>
<feature type="transmembrane region" description="Helical" evidence="5">
    <location>
        <begin position="262"/>
        <end position="284"/>
    </location>
</feature>
<sequence length="456" mass="52779">MSTLLLFILLFSIAIAGFLVIQRWPDYAFWIIILLLFDPTGHLSVYFGKESLGGFYYRDFLFAMSFLPLMSSQVSKRGLLSHKPFLIILGVQILFLLYHIFVFGYWQPGKGWGYVFRYVVVRERMTVFGFLLIIPVFVMARRNLRVFVDVLVWSSLVVYLMYFFTILTNVDLMPVWQAERYRGSGIMRYLMFSSGLTDMLIPLAFLMFVRNVTYRYSKVLYLSVMLVVIAILLSLTKSSYINIAGLVVACLFLYYRFYRASVAGLVGMLIGPGLLMLLLMFLVFPDYPQLVWRQVEDLWLFIAGSSYTGGQVEGRLLNQWPAHLALISQRPFFGTGAGFSEFFSLRFRPSDYEVTDLPITGHLAMYGAVGLLVYSLLYIQMWRYVVVGYRILKNKLQHINELDVAFFFVVFAWMVKTFFFKPNYLFNELTTGTLLINLYAGILVAILFRQKAALEK</sequence>
<dbReference type="AlphaFoldDB" id="A0A2U2BBE8"/>
<evidence type="ECO:0000256" key="2">
    <source>
        <dbReference type="ARBA" id="ARBA00022692"/>
    </source>
</evidence>
<evidence type="ECO:0000313" key="8">
    <source>
        <dbReference type="Proteomes" id="UP000244956"/>
    </source>
</evidence>
<feature type="transmembrane region" description="Helical" evidence="5">
    <location>
        <begin position="118"/>
        <end position="139"/>
    </location>
</feature>
<feature type="transmembrane region" description="Helical" evidence="5">
    <location>
        <begin position="85"/>
        <end position="106"/>
    </location>
</feature>
<evidence type="ECO:0000313" key="7">
    <source>
        <dbReference type="EMBL" id="PWE00357.1"/>
    </source>
</evidence>